<accession>A0A7W8G298</accession>
<dbReference type="AlphaFoldDB" id="A0A7W8G298"/>
<evidence type="ECO:0000313" key="7">
    <source>
        <dbReference type="EMBL" id="MBB5208475.1"/>
    </source>
</evidence>
<evidence type="ECO:0000259" key="6">
    <source>
        <dbReference type="Pfam" id="PF06803"/>
    </source>
</evidence>
<dbReference type="InterPro" id="IPR010652">
    <property type="entry name" value="DUF1232"/>
</dbReference>
<keyword evidence="8" id="KW-1185">Reference proteome</keyword>
<gene>
    <name evidence="7" type="ORF">HNQ52_002017</name>
</gene>
<dbReference type="RefSeq" id="WP_183961001.1">
    <property type="nucleotide sequence ID" value="NZ_JACHHP010000003.1"/>
</dbReference>
<dbReference type="GO" id="GO:0012505">
    <property type="term" value="C:endomembrane system"/>
    <property type="evidence" value="ECO:0007669"/>
    <property type="project" value="UniProtKB-SubCell"/>
</dbReference>
<feature type="domain" description="DUF1232" evidence="6">
    <location>
        <begin position="85"/>
        <end position="114"/>
    </location>
</feature>
<comment type="subcellular location">
    <subcellularLocation>
        <location evidence="1">Endomembrane system</location>
        <topology evidence="1">Multi-pass membrane protein</topology>
    </subcellularLocation>
</comment>
<evidence type="ECO:0000256" key="2">
    <source>
        <dbReference type="ARBA" id="ARBA00022692"/>
    </source>
</evidence>
<keyword evidence="2" id="KW-0812">Transmembrane</keyword>
<evidence type="ECO:0000256" key="4">
    <source>
        <dbReference type="ARBA" id="ARBA00023136"/>
    </source>
</evidence>
<feature type="region of interest" description="Disordered" evidence="5">
    <location>
        <begin position="167"/>
        <end position="193"/>
    </location>
</feature>
<protein>
    <recommendedName>
        <fullName evidence="6">DUF1232 domain-containing protein</fullName>
    </recommendedName>
</protein>
<dbReference type="Proteomes" id="UP000521199">
    <property type="component" value="Unassembled WGS sequence"/>
</dbReference>
<sequence length="193" mass="21894">MRVELTLSANDPSLHALRDAWLGAGDRFAGDTATLAHDARAMHAALADRDIPPALRDVLALVPRVADLVTDDGWLLTPEQRRDFVGALAYFIDNDDLIPDNVGRYGYLDDALVIRLALQSSAQEWQDWNDYRQFRDTYPALADVDRDQWQRDRDVLIDRMVKLSHRPRSSANDDAGERSYGTRGRASTRFNIR</sequence>
<evidence type="ECO:0000256" key="3">
    <source>
        <dbReference type="ARBA" id="ARBA00022989"/>
    </source>
</evidence>
<name>A0A7W8G298_9GAMM</name>
<organism evidence="7 8">
    <name type="scientific">Chiayiivirga flava</name>
    <dbReference type="NCBI Taxonomy" id="659595"/>
    <lineage>
        <taxon>Bacteria</taxon>
        <taxon>Pseudomonadati</taxon>
        <taxon>Pseudomonadota</taxon>
        <taxon>Gammaproteobacteria</taxon>
        <taxon>Lysobacterales</taxon>
        <taxon>Lysobacteraceae</taxon>
        <taxon>Chiayiivirga</taxon>
    </lineage>
</organism>
<evidence type="ECO:0000256" key="1">
    <source>
        <dbReference type="ARBA" id="ARBA00004127"/>
    </source>
</evidence>
<reference evidence="7 8" key="1">
    <citation type="submission" date="2020-08" db="EMBL/GenBank/DDBJ databases">
        <title>Genomic Encyclopedia of Type Strains, Phase IV (KMG-IV): sequencing the most valuable type-strain genomes for metagenomic binning, comparative biology and taxonomic classification.</title>
        <authorList>
            <person name="Goeker M."/>
        </authorList>
    </citation>
    <scope>NUCLEOTIDE SEQUENCE [LARGE SCALE GENOMIC DNA]</scope>
    <source>
        <strain evidence="7 8">DSM 24163</strain>
    </source>
</reference>
<evidence type="ECO:0000313" key="8">
    <source>
        <dbReference type="Proteomes" id="UP000521199"/>
    </source>
</evidence>
<keyword evidence="3" id="KW-1133">Transmembrane helix</keyword>
<dbReference type="Pfam" id="PF06803">
    <property type="entry name" value="DUF1232"/>
    <property type="match status" value="1"/>
</dbReference>
<dbReference type="EMBL" id="JACHHP010000003">
    <property type="protein sequence ID" value="MBB5208475.1"/>
    <property type="molecule type" value="Genomic_DNA"/>
</dbReference>
<proteinExistence type="predicted"/>
<comment type="caution">
    <text evidence="7">The sequence shown here is derived from an EMBL/GenBank/DDBJ whole genome shotgun (WGS) entry which is preliminary data.</text>
</comment>
<keyword evidence="4" id="KW-0472">Membrane</keyword>
<evidence type="ECO:0000256" key="5">
    <source>
        <dbReference type="SAM" id="MobiDB-lite"/>
    </source>
</evidence>